<evidence type="ECO:0000256" key="1">
    <source>
        <dbReference type="SAM" id="SignalP"/>
    </source>
</evidence>
<evidence type="ECO:0000313" key="2">
    <source>
        <dbReference type="EMBL" id="CAB4299578.1"/>
    </source>
</evidence>
<keyword evidence="3" id="KW-1185">Reference proteome</keyword>
<dbReference type="EMBL" id="CAEKKB010000002">
    <property type="protein sequence ID" value="CAB4299578.1"/>
    <property type="molecule type" value="Genomic_DNA"/>
</dbReference>
<organism evidence="2 3">
    <name type="scientific">Prunus armeniaca</name>
    <name type="common">Apricot</name>
    <name type="synonym">Armeniaca vulgaris</name>
    <dbReference type="NCBI Taxonomy" id="36596"/>
    <lineage>
        <taxon>Eukaryota</taxon>
        <taxon>Viridiplantae</taxon>
        <taxon>Streptophyta</taxon>
        <taxon>Embryophyta</taxon>
        <taxon>Tracheophyta</taxon>
        <taxon>Spermatophyta</taxon>
        <taxon>Magnoliopsida</taxon>
        <taxon>eudicotyledons</taxon>
        <taxon>Gunneridae</taxon>
        <taxon>Pentapetalae</taxon>
        <taxon>rosids</taxon>
        <taxon>fabids</taxon>
        <taxon>Rosales</taxon>
        <taxon>Rosaceae</taxon>
        <taxon>Amygdaloideae</taxon>
        <taxon>Amygdaleae</taxon>
        <taxon>Prunus</taxon>
    </lineage>
</organism>
<feature type="chain" id="PRO_5027011728" evidence="1">
    <location>
        <begin position="25"/>
        <end position="59"/>
    </location>
</feature>
<reference evidence="3" key="1">
    <citation type="journal article" date="2020" name="Genome Biol.">
        <title>Gamete binning: chromosome-level and haplotype-resolved genome assembly enabled by high-throughput single-cell sequencing of gamete genomes.</title>
        <authorList>
            <person name="Campoy J.A."/>
            <person name="Sun H."/>
            <person name="Goel M."/>
            <person name="Jiao W.-B."/>
            <person name="Folz-Donahue K."/>
            <person name="Wang N."/>
            <person name="Rubio M."/>
            <person name="Liu C."/>
            <person name="Kukat C."/>
            <person name="Ruiz D."/>
            <person name="Huettel B."/>
            <person name="Schneeberger K."/>
        </authorList>
    </citation>
    <scope>NUCLEOTIDE SEQUENCE [LARGE SCALE GENOMIC DNA]</scope>
    <source>
        <strain evidence="3">cv. Rojo Pasion</strain>
    </source>
</reference>
<evidence type="ECO:0000313" key="3">
    <source>
        <dbReference type="Proteomes" id="UP000507245"/>
    </source>
</evidence>
<dbReference type="Proteomes" id="UP000507245">
    <property type="component" value="Unassembled WGS sequence"/>
</dbReference>
<sequence>MRLLSLSSLLAWNTMLFSNGCSSACWGTSHPFPNSLQGDAMDRDEETVCIQCRASFLEF</sequence>
<name>A0A6J5WMT7_PRUAR</name>
<gene>
    <name evidence="2" type="ORF">ORAREDHAP_LOCUS14122</name>
</gene>
<feature type="signal peptide" evidence="1">
    <location>
        <begin position="1"/>
        <end position="24"/>
    </location>
</feature>
<accession>A0A6J5WMT7</accession>
<keyword evidence="1" id="KW-0732">Signal</keyword>
<protein>
    <submittedName>
        <fullName evidence="2">Uncharacterized protein</fullName>
    </submittedName>
</protein>
<dbReference type="AlphaFoldDB" id="A0A6J5WMT7"/>
<proteinExistence type="predicted"/>